<dbReference type="SMART" id="SM00646">
    <property type="entry name" value="Ami_3"/>
    <property type="match status" value="1"/>
</dbReference>
<evidence type="ECO:0000256" key="1">
    <source>
        <dbReference type="ARBA" id="ARBA00022801"/>
    </source>
</evidence>
<evidence type="ECO:0000259" key="2">
    <source>
        <dbReference type="SMART" id="SM00646"/>
    </source>
</evidence>
<dbReference type="SUPFAM" id="SSF53187">
    <property type="entry name" value="Zn-dependent exopeptidases"/>
    <property type="match status" value="1"/>
</dbReference>
<name>A0A1B8RSV0_9CLOT</name>
<dbReference type="PANTHER" id="PTHR30404">
    <property type="entry name" value="N-ACETYLMURAMOYL-L-ALANINE AMIDASE"/>
    <property type="match status" value="1"/>
</dbReference>
<dbReference type="OrthoDB" id="5344211at2"/>
<dbReference type="GO" id="GO:0009253">
    <property type="term" value="P:peptidoglycan catabolic process"/>
    <property type="evidence" value="ECO:0007669"/>
    <property type="project" value="InterPro"/>
</dbReference>
<reference evidence="3 4" key="1">
    <citation type="submission" date="2016-06" db="EMBL/GenBank/DDBJ databases">
        <authorList>
            <person name="Kjaerup R.B."/>
            <person name="Dalgaard T.S."/>
            <person name="Juul-Madsen H.R."/>
        </authorList>
    </citation>
    <scope>NUCLEOTIDE SEQUENCE [LARGE SCALE GENOMIC DNA]</scope>
    <source>
        <strain evidence="3 4">373-A1</strain>
    </source>
</reference>
<dbReference type="InterPro" id="IPR050695">
    <property type="entry name" value="N-acetylmuramoyl_amidase_3"/>
</dbReference>
<sequence>MKLNCIGIDIGHNLRCDVGAVGIRREDELNLLVGRALISKFKGVGIKVIECLPSSASSHRDSLSKRCRAANYGKVDVFISIHHNACTGGYGSECLCIKGGQQNALSERLSKVILEEVCKLGFRNRGVKDRRDLYVINNTTMPAIIVECAFVDSAKDMNGYDSEKMAEAIFRGVCRFYGISVSGCQGDFWGINTH</sequence>
<accession>A0A1B8RSV0</accession>
<protein>
    <recommendedName>
        <fullName evidence="2">MurNAc-LAA domain-containing protein</fullName>
    </recommendedName>
</protein>
<organism evidence="3 4">
    <name type="scientific">Clostridium paraputrificum</name>
    <dbReference type="NCBI Taxonomy" id="29363"/>
    <lineage>
        <taxon>Bacteria</taxon>
        <taxon>Bacillati</taxon>
        <taxon>Bacillota</taxon>
        <taxon>Clostridia</taxon>
        <taxon>Eubacteriales</taxon>
        <taxon>Clostridiaceae</taxon>
        <taxon>Clostridium</taxon>
    </lineage>
</organism>
<keyword evidence="4" id="KW-1185">Reference proteome</keyword>
<dbReference type="Gene3D" id="3.40.630.40">
    <property type="entry name" value="Zn-dependent exopeptidases"/>
    <property type="match status" value="1"/>
</dbReference>
<dbReference type="AlphaFoldDB" id="A0A1B8RSV0"/>
<gene>
    <name evidence="3" type="ORF">CP373A1_02810</name>
</gene>
<dbReference type="PANTHER" id="PTHR30404:SF0">
    <property type="entry name" value="N-ACETYLMURAMOYL-L-ALANINE AMIDASE AMIC"/>
    <property type="match status" value="1"/>
</dbReference>
<dbReference type="GO" id="GO:0008745">
    <property type="term" value="F:N-acetylmuramoyl-L-alanine amidase activity"/>
    <property type="evidence" value="ECO:0007669"/>
    <property type="project" value="InterPro"/>
</dbReference>
<dbReference type="EMBL" id="MAPZ01000010">
    <property type="protein sequence ID" value="OBY11872.1"/>
    <property type="molecule type" value="Genomic_DNA"/>
</dbReference>
<dbReference type="InterPro" id="IPR002508">
    <property type="entry name" value="MurNAc-LAA_cat"/>
</dbReference>
<keyword evidence="1" id="KW-0378">Hydrolase</keyword>
<dbReference type="Proteomes" id="UP000092714">
    <property type="component" value="Unassembled WGS sequence"/>
</dbReference>
<feature type="domain" description="MurNAc-LAA" evidence="2">
    <location>
        <begin position="67"/>
        <end position="174"/>
    </location>
</feature>
<dbReference type="CDD" id="cd02696">
    <property type="entry name" value="MurNAc-LAA"/>
    <property type="match status" value="1"/>
</dbReference>
<dbReference type="GO" id="GO:0030288">
    <property type="term" value="C:outer membrane-bounded periplasmic space"/>
    <property type="evidence" value="ECO:0007669"/>
    <property type="project" value="TreeGrafter"/>
</dbReference>
<dbReference type="RefSeq" id="WP_065254290.1">
    <property type="nucleotide sequence ID" value="NZ_MAPZ01000010.1"/>
</dbReference>
<dbReference type="Pfam" id="PF01520">
    <property type="entry name" value="Amidase_3"/>
    <property type="match status" value="1"/>
</dbReference>
<evidence type="ECO:0000313" key="3">
    <source>
        <dbReference type="EMBL" id="OBY11872.1"/>
    </source>
</evidence>
<proteinExistence type="predicted"/>
<evidence type="ECO:0000313" key="4">
    <source>
        <dbReference type="Proteomes" id="UP000092714"/>
    </source>
</evidence>
<comment type="caution">
    <text evidence="3">The sequence shown here is derived from an EMBL/GenBank/DDBJ whole genome shotgun (WGS) entry which is preliminary data.</text>
</comment>